<evidence type="ECO:0000259" key="7">
    <source>
        <dbReference type="PROSITE" id="PS51462"/>
    </source>
</evidence>
<dbReference type="EMBL" id="JYIX01000040">
    <property type="protein sequence ID" value="KJL30977.1"/>
    <property type="molecule type" value="Genomic_DNA"/>
</dbReference>
<dbReference type="AlphaFoldDB" id="A0A0F0LCN6"/>
<evidence type="ECO:0000313" key="8">
    <source>
        <dbReference type="EMBL" id="KJL30977.1"/>
    </source>
</evidence>
<dbReference type="Gene3D" id="3.90.79.10">
    <property type="entry name" value="Nucleoside Triphosphate Pyrophosphohydrolase"/>
    <property type="match status" value="2"/>
</dbReference>
<sequence length="217" mass="23659">MSSAEDEDLPVAGTAVILRDGARGIEVLLMRRPDRGSFARAWVFPGGMLEPGDRVAGAEESEDAGRAALRETAEEVRLALERLVLLSCWVPPEGIPKRVRTWFFLAEDPGTGAVAAEDEAVDVRWFAPDAALAANDAGEISLMPPTWRTLHGLLGAATVQEAFALARVPDPAVFRTRMEPSENGRIFYWDGDELAGGAPGARHRLVAEKPVWRYERV</sequence>
<dbReference type="Pfam" id="PF00293">
    <property type="entry name" value="NUDIX"/>
    <property type="match status" value="1"/>
</dbReference>
<name>A0A0F0LCN6_9MICO</name>
<reference evidence="8 9" key="1">
    <citation type="submission" date="2015-02" db="EMBL/GenBank/DDBJ databases">
        <title>Draft genome sequences of ten Microbacterium spp. with emphasis on heavy metal contaminated environments.</title>
        <authorList>
            <person name="Corretto E."/>
        </authorList>
    </citation>
    <scope>NUCLEOTIDE SEQUENCE [LARGE SCALE GENOMIC DNA]</scope>
    <source>
        <strain evidence="8 9">ARN176</strain>
    </source>
</reference>
<dbReference type="PATRIC" id="fig|582680.6.peg.4011"/>
<dbReference type="PROSITE" id="PS51462">
    <property type="entry name" value="NUDIX"/>
    <property type="match status" value="1"/>
</dbReference>
<gene>
    <name evidence="8" type="ORF">RS86_03923</name>
</gene>
<proteinExistence type="predicted"/>
<evidence type="ECO:0000256" key="6">
    <source>
        <dbReference type="ARBA" id="ARBA00023211"/>
    </source>
</evidence>
<accession>A0A0F0LCN6</accession>
<evidence type="ECO:0000256" key="2">
    <source>
        <dbReference type="ARBA" id="ARBA00001946"/>
    </source>
</evidence>
<evidence type="ECO:0000256" key="1">
    <source>
        <dbReference type="ARBA" id="ARBA00001936"/>
    </source>
</evidence>
<dbReference type="InterPro" id="IPR015797">
    <property type="entry name" value="NUDIX_hydrolase-like_dom_sf"/>
</dbReference>
<organism evidence="8 9">
    <name type="scientific">Microbacterium azadirachtae</name>
    <dbReference type="NCBI Taxonomy" id="582680"/>
    <lineage>
        <taxon>Bacteria</taxon>
        <taxon>Bacillati</taxon>
        <taxon>Actinomycetota</taxon>
        <taxon>Actinomycetes</taxon>
        <taxon>Micrococcales</taxon>
        <taxon>Microbacteriaceae</taxon>
        <taxon>Microbacterium</taxon>
    </lineage>
</organism>
<feature type="domain" description="Nudix hydrolase" evidence="7">
    <location>
        <begin position="9"/>
        <end position="148"/>
    </location>
</feature>
<keyword evidence="4" id="KW-0378">Hydrolase</keyword>
<dbReference type="PANTHER" id="PTHR12318">
    <property type="entry name" value="TESTOSTERONE-REGULATED PROTEIN RP2"/>
    <property type="match status" value="1"/>
</dbReference>
<protein>
    <submittedName>
        <fullName evidence="8">NUDIX domain protein</fullName>
    </submittedName>
</protein>
<evidence type="ECO:0000256" key="5">
    <source>
        <dbReference type="ARBA" id="ARBA00022842"/>
    </source>
</evidence>
<dbReference type="Proteomes" id="UP000033740">
    <property type="component" value="Unassembled WGS sequence"/>
</dbReference>
<dbReference type="InterPro" id="IPR039121">
    <property type="entry name" value="NUDT19"/>
</dbReference>
<comment type="cofactor">
    <cofactor evidence="2">
        <name>Mg(2+)</name>
        <dbReference type="ChEBI" id="CHEBI:18420"/>
    </cofactor>
</comment>
<dbReference type="SUPFAM" id="SSF55811">
    <property type="entry name" value="Nudix"/>
    <property type="match status" value="1"/>
</dbReference>
<keyword evidence="3" id="KW-0479">Metal-binding</keyword>
<dbReference type="RefSeq" id="WP_045273916.1">
    <property type="nucleotide sequence ID" value="NZ_JYIX01000040.1"/>
</dbReference>
<keyword evidence="5" id="KW-0460">Magnesium</keyword>
<keyword evidence="9" id="KW-1185">Reference proteome</keyword>
<dbReference type="GO" id="GO:0016818">
    <property type="term" value="F:hydrolase activity, acting on acid anhydrides, in phosphorus-containing anhydrides"/>
    <property type="evidence" value="ECO:0007669"/>
    <property type="project" value="InterPro"/>
</dbReference>
<comment type="cofactor">
    <cofactor evidence="1">
        <name>Mn(2+)</name>
        <dbReference type="ChEBI" id="CHEBI:29035"/>
    </cofactor>
</comment>
<keyword evidence="6" id="KW-0464">Manganese</keyword>
<comment type="caution">
    <text evidence="8">The sequence shown here is derived from an EMBL/GenBank/DDBJ whole genome shotgun (WGS) entry which is preliminary data.</text>
</comment>
<evidence type="ECO:0000313" key="9">
    <source>
        <dbReference type="Proteomes" id="UP000033740"/>
    </source>
</evidence>
<dbReference type="InterPro" id="IPR000086">
    <property type="entry name" value="NUDIX_hydrolase_dom"/>
</dbReference>
<evidence type="ECO:0000256" key="4">
    <source>
        <dbReference type="ARBA" id="ARBA00022801"/>
    </source>
</evidence>
<dbReference type="STRING" id="582680.RS86_03923"/>
<evidence type="ECO:0000256" key="3">
    <source>
        <dbReference type="ARBA" id="ARBA00022723"/>
    </source>
</evidence>
<dbReference type="GO" id="GO:0046872">
    <property type="term" value="F:metal ion binding"/>
    <property type="evidence" value="ECO:0007669"/>
    <property type="project" value="UniProtKB-KW"/>
</dbReference>
<dbReference type="PANTHER" id="PTHR12318:SF0">
    <property type="entry name" value="ACYL-COENZYME A DIPHOSPHATASE NUDT19"/>
    <property type="match status" value="1"/>
</dbReference>